<evidence type="ECO:0000256" key="6">
    <source>
        <dbReference type="ARBA" id="ARBA00022666"/>
    </source>
</evidence>
<evidence type="ECO:0000256" key="9">
    <source>
        <dbReference type="ARBA" id="ARBA00047725"/>
    </source>
</evidence>
<evidence type="ECO:0000256" key="11">
    <source>
        <dbReference type="RuleBase" id="RU003682"/>
    </source>
</evidence>
<evidence type="ECO:0000313" key="14">
    <source>
        <dbReference type="Proteomes" id="UP001262410"/>
    </source>
</evidence>
<comment type="catalytic activity">
    <reaction evidence="10">
        <text>L-arginine + 2-oxoglutarate + O2 = guanidine + L-glutamate 5-semialdehyde + succinate + CO2</text>
        <dbReference type="Rhea" id="RHEA:31535"/>
        <dbReference type="ChEBI" id="CHEBI:15379"/>
        <dbReference type="ChEBI" id="CHEBI:16526"/>
        <dbReference type="ChEBI" id="CHEBI:16810"/>
        <dbReference type="ChEBI" id="CHEBI:30031"/>
        <dbReference type="ChEBI" id="CHEBI:30087"/>
        <dbReference type="ChEBI" id="CHEBI:32682"/>
        <dbReference type="ChEBI" id="CHEBI:58066"/>
        <dbReference type="EC" id="1.14.20.7"/>
    </reaction>
</comment>
<protein>
    <recommendedName>
        <fullName evidence="5">2-oxoglutarate-dependent ethylene/succinate-forming enzyme</fullName>
        <ecNumber evidence="4">1.13.12.19</ecNumber>
        <ecNumber evidence="3">1.14.20.7</ecNumber>
    </recommendedName>
    <alternativeName>
        <fullName evidence="7">2-oxoglutarate dioxygenase (ethylene-forming)</fullName>
    </alternativeName>
    <alternativeName>
        <fullName evidence="8">2-oxoglutarate/L-arginine monooxygenase/decarboxylase (succinate-forming)</fullName>
    </alternativeName>
</protein>
<accession>A0ABU1JYW8</accession>
<dbReference type="PROSITE" id="PS51471">
    <property type="entry name" value="FE2OG_OXY"/>
    <property type="match status" value="1"/>
</dbReference>
<evidence type="ECO:0000256" key="4">
    <source>
        <dbReference type="ARBA" id="ARBA00012531"/>
    </source>
</evidence>
<name>A0ABU1JYW8_9PROT</name>
<evidence type="ECO:0000256" key="7">
    <source>
        <dbReference type="ARBA" id="ARBA00031011"/>
    </source>
</evidence>
<dbReference type="InterPro" id="IPR026992">
    <property type="entry name" value="DIOX_N"/>
</dbReference>
<dbReference type="Pfam" id="PF14226">
    <property type="entry name" value="DIOX_N"/>
    <property type="match status" value="1"/>
</dbReference>
<dbReference type="InterPro" id="IPR050231">
    <property type="entry name" value="Iron_ascorbate_oxido_reductase"/>
</dbReference>
<comment type="cofactor">
    <cofactor evidence="1">
        <name>Fe(2+)</name>
        <dbReference type="ChEBI" id="CHEBI:29033"/>
    </cofactor>
</comment>
<dbReference type="InterPro" id="IPR044861">
    <property type="entry name" value="IPNS-like_FE2OG_OXY"/>
</dbReference>
<evidence type="ECO:0000313" key="13">
    <source>
        <dbReference type="EMBL" id="MDR6293472.1"/>
    </source>
</evidence>
<evidence type="ECO:0000256" key="2">
    <source>
        <dbReference type="ARBA" id="ARBA00004767"/>
    </source>
</evidence>
<comment type="caution">
    <text evidence="13">The sequence shown here is derived from an EMBL/GenBank/DDBJ whole genome shotgun (WGS) entry which is preliminary data.</text>
</comment>
<gene>
    <name evidence="13" type="ORF">E9232_006023</name>
</gene>
<organism evidence="13 14">
    <name type="scientific">Inquilinus ginsengisoli</name>
    <dbReference type="NCBI Taxonomy" id="363840"/>
    <lineage>
        <taxon>Bacteria</taxon>
        <taxon>Pseudomonadati</taxon>
        <taxon>Pseudomonadota</taxon>
        <taxon>Alphaproteobacteria</taxon>
        <taxon>Rhodospirillales</taxon>
        <taxon>Rhodospirillaceae</taxon>
        <taxon>Inquilinus</taxon>
    </lineage>
</organism>
<evidence type="ECO:0000256" key="3">
    <source>
        <dbReference type="ARBA" id="ARBA00012293"/>
    </source>
</evidence>
<dbReference type="Gene3D" id="2.60.120.330">
    <property type="entry name" value="B-lactam Antibiotic, Isopenicillin N Synthase, Chain"/>
    <property type="match status" value="1"/>
</dbReference>
<dbReference type="EMBL" id="JAVDPW010000012">
    <property type="protein sequence ID" value="MDR6293472.1"/>
    <property type="molecule type" value="Genomic_DNA"/>
</dbReference>
<evidence type="ECO:0000256" key="1">
    <source>
        <dbReference type="ARBA" id="ARBA00001954"/>
    </source>
</evidence>
<sequence>MTTATLALPLLDLAQLDAGPAARRAFLDRLRTAARDVGFFYLGGHGVPESLVDQVRAESRHFFALPEADKLAIEMVNSPHFRGFTRAAWELTRGQPDWREQLDIGAERPVIPQGPGVPAWLRLQGPNQWPAAQPELKTVLLRWQAELTRIAIRLLGAFAEALDQPADALEPIYGDTPNQHIKIIRYPGRDATGSDQGVGAHKDSGFLTLLLQDQQRGLQVEGEDGRWIDAEPVPGTFVVNIGELLELATNGYLRATVHRVITPPAGADRLSVAFFLGARLDATVPLLDLPPALAAEARGPASDPQNPLFHDVGPNYLKGRLRSHPDVAKRHYADILAAQAATTA</sequence>
<reference evidence="13 14" key="1">
    <citation type="submission" date="2023-07" db="EMBL/GenBank/DDBJ databases">
        <title>Sorghum-associated microbial communities from plants grown in Nebraska, USA.</title>
        <authorList>
            <person name="Schachtman D."/>
        </authorList>
    </citation>
    <scope>NUCLEOTIDE SEQUENCE [LARGE SCALE GENOMIC DNA]</scope>
    <source>
        <strain evidence="13 14">584</strain>
    </source>
</reference>
<comment type="catalytic activity">
    <reaction evidence="9">
        <text>2-oxoglutarate + O2 + 2 H(+) = ethene + 3 CO2 + H2O</text>
        <dbReference type="Rhea" id="RHEA:31523"/>
        <dbReference type="ChEBI" id="CHEBI:15377"/>
        <dbReference type="ChEBI" id="CHEBI:15378"/>
        <dbReference type="ChEBI" id="CHEBI:15379"/>
        <dbReference type="ChEBI" id="CHEBI:16526"/>
        <dbReference type="ChEBI" id="CHEBI:16810"/>
        <dbReference type="ChEBI" id="CHEBI:18153"/>
        <dbReference type="EC" id="1.13.12.19"/>
    </reaction>
</comment>
<comment type="pathway">
    <text evidence="2">Alkene biosynthesis; ethylene biosynthesis via 2-oxoglutarate.</text>
</comment>
<comment type="similarity">
    <text evidence="11">Belongs to the iron/ascorbate-dependent oxidoreductase family.</text>
</comment>
<dbReference type="EC" id="1.14.20.7" evidence="3"/>
<keyword evidence="14" id="KW-1185">Reference proteome</keyword>
<keyword evidence="11" id="KW-0479">Metal-binding</keyword>
<keyword evidence="11" id="KW-0560">Oxidoreductase</keyword>
<dbReference type="InterPro" id="IPR005123">
    <property type="entry name" value="Oxoglu/Fe-dep_dioxygenase_dom"/>
</dbReference>
<feature type="domain" description="Fe2OG dioxygenase" evidence="12">
    <location>
        <begin position="176"/>
        <end position="278"/>
    </location>
</feature>
<dbReference type="EC" id="1.13.12.19" evidence="4"/>
<dbReference type="InterPro" id="IPR027443">
    <property type="entry name" value="IPNS-like_sf"/>
</dbReference>
<dbReference type="PRINTS" id="PR00682">
    <property type="entry name" value="IPNSYNTHASE"/>
</dbReference>
<dbReference type="RefSeq" id="WP_309800474.1">
    <property type="nucleotide sequence ID" value="NZ_JAVDPW010000012.1"/>
</dbReference>
<keyword evidence="11" id="KW-0408">Iron</keyword>
<proteinExistence type="inferred from homology"/>
<dbReference type="Proteomes" id="UP001262410">
    <property type="component" value="Unassembled WGS sequence"/>
</dbReference>
<evidence type="ECO:0000256" key="8">
    <source>
        <dbReference type="ARBA" id="ARBA00031282"/>
    </source>
</evidence>
<evidence type="ECO:0000256" key="5">
    <source>
        <dbReference type="ARBA" id="ARBA00019045"/>
    </source>
</evidence>
<dbReference type="Pfam" id="PF03171">
    <property type="entry name" value="2OG-FeII_Oxy"/>
    <property type="match status" value="1"/>
</dbReference>
<dbReference type="PANTHER" id="PTHR47990">
    <property type="entry name" value="2-OXOGLUTARATE (2OG) AND FE(II)-DEPENDENT OXYGENASE SUPERFAMILY PROTEIN-RELATED"/>
    <property type="match status" value="1"/>
</dbReference>
<evidence type="ECO:0000259" key="12">
    <source>
        <dbReference type="PROSITE" id="PS51471"/>
    </source>
</evidence>
<keyword evidence="6" id="KW-0266">Ethylene biosynthesis</keyword>
<evidence type="ECO:0000256" key="10">
    <source>
        <dbReference type="ARBA" id="ARBA00049359"/>
    </source>
</evidence>
<dbReference type="SUPFAM" id="SSF51197">
    <property type="entry name" value="Clavaminate synthase-like"/>
    <property type="match status" value="1"/>
</dbReference>